<evidence type="ECO:0000313" key="1">
    <source>
        <dbReference type="EMBL" id="SDI58683.1"/>
    </source>
</evidence>
<dbReference type="RefSeq" id="WP_089859815.1">
    <property type="nucleotide sequence ID" value="NZ_FNDW01000010.1"/>
</dbReference>
<organism evidence="1 2">
    <name type="scientific">Chryseobacterium taeanense</name>
    <dbReference type="NCBI Taxonomy" id="311334"/>
    <lineage>
        <taxon>Bacteria</taxon>
        <taxon>Pseudomonadati</taxon>
        <taxon>Bacteroidota</taxon>
        <taxon>Flavobacteriia</taxon>
        <taxon>Flavobacteriales</taxon>
        <taxon>Weeksellaceae</taxon>
        <taxon>Chryseobacterium group</taxon>
        <taxon>Chryseobacterium</taxon>
    </lineage>
</organism>
<gene>
    <name evidence="1" type="ORF">SAMN05421846_11040</name>
</gene>
<evidence type="ECO:0000313" key="2">
    <source>
        <dbReference type="Proteomes" id="UP000198869"/>
    </source>
</evidence>
<accession>A0A1G8LSS6</accession>
<name>A0A1G8LSS6_9FLAO</name>
<dbReference type="OrthoDB" id="8657476at2"/>
<proteinExistence type="predicted"/>
<dbReference type="InterPro" id="IPR028956">
    <property type="entry name" value="Imm51"/>
</dbReference>
<reference evidence="2" key="1">
    <citation type="submission" date="2016-10" db="EMBL/GenBank/DDBJ databases">
        <authorList>
            <person name="Varghese N."/>
            <person name="Submissions S."/>
        </authorList>
    </citation>
    <scope>NUCLEOTIDE SEQUENCE [LARGE SCALE GENOMIC DNA]</scope>
    <source>
        <strain evidence="2">DSM 17071</strain>
    </source>
</reference>
<protein>
    <submittedName>
        <fullName evidence="1">Immunity protein 51</fullName>
    </submittedName>
</protein>
<dbReference type="EMBL" id="FNDW01000010">
    <property type="protein sequence ID" value="SDI58683.1"/>
    <property type="molecule type" value="Genomic_DNA"/>
</dbReference>
<dbReference type="AlphaFoldDB" id="A0A1G8LSS6"/>
<keyword evidence="2" id="KW-1185">Reference proteome</keyword>
<dbReference type="Proteomes" id="UP000198869">
    <property type="component" value="Unassembled WGS sequence"/>
</dbReference>
<sequence length="116" mass="13652">MEAYNFETAIKPFFWVASEKTFSVCLNAGTYKPEIFEWRKEEGFEGNGYDWASLAKVFVEEKMPDLADEIKFDPEADMFCAYSENPERLKDFIKEFKKTCEDEVQIQDLFLKAEID</sequence>
<dbReference type="Pfam" id="PF15595">
    <property type="entry name" value="Imm51"/>
    <property type="match status" value="1"/>
</dbReference>